<feature type="compositionally biased region" description="Low complexity" evidence="1">
    <location>
        <begin position="23"/>
        <end position="34"/>
    </location>
</feature>
<comment type="caution">
    <text evidence="2">The sequence shown here is derived from an EMBL/GenBank/DDBJ whole genome shotgun (WGS) entry which is preliminary data.</text>
</comment>
<evidence type="ECO:0000313" key="2">
    <source>
        <dbReference type="EMBL" id="KAK1740739.1"/>
    </source>
</evidence>
<evidence type="ECO:0000313" key="3">
    <source>
        <dbReference type="Proteomes" id="UP001224775"/>
    </source>
</evidence>
<feature type="region of interest" description="Disordered" evidence="1">
    <location>
        <begin position="1"/>
        <end position="34"/>
    </location>
</feature>
<name>A0AAD8Y6P6_9STRA</name>
<feature type="compositionally biased region" description="Basic and acidic residues" evidence="1">
    <location>
        <begin position="464"/>
        <end position="494"/>
    </location>
</feature>
<dbReference type="Proteomes" id="UP001224775">
    <property type="component" value="Unassembled WGS sequence"/>
</dbReference>
<gene>
    <name evidence="2" type="ORF">QTG54_008834</name>
</gene>
<dbReference type="AlphaFoldDB" id="A0AAD8Y6P6"/>
<feature type="compositionally biased region" description="Basic and acidic residues" evidence="1">
    <location>
        <begin position="66"/>
        <end position="75"/>
    </location>
</feature>
<feature type="compositionally biased region" description="Polar residues" evidence="1">
    <location>
        <begin position="501"/>
        <end position="510"/>
    </location>
</feature>
<evidence type="ECO:0000256" key="1">
    <source>
        <dbReference type="SAM" id="MobiDB-lite"/>
    </source>
</evidence>
<sequence length="603" mass="66984">MSKPSSSSPAAPKKEDDKPPPFQTRTTRRQTYYQPSVYQFTCRGALHLHNTDDEKHKIHSKPSQKKQQEFNDKSADGVGAALRDAYSCRGIQSRLRHVADFPLSRSKEEAIQWFEGSPAFRDMHSTAHLNNKSNEKDGSTKKNSSSKSISGGGLKGSSKKTEEQENSTTNNNKNKNEKQTDEPEETHSSYGTTQVNVLTVREVPVMSPDEAQRSQMADPFGGFGNIAPAGMLNPFGSLFGGFFGAGGGGPSSSMPNMMSGSRSVSSSTRMTRDDNGKRVATTVTKTTTVDGEGKKRVETETTVRHLDEGGRVETNKVVQVDGGEDASSTTSSPTTNAAGAKPNEKRRHTARSLSPRGFADEDNMPSPFNQSQLNEVIDPSAPPSPPEVAEIATNLRLGLAVTDGTSSDPDNPNQVVRKSSGSGGWRKTEYLFRLGRFVPPFMVVSQYYEDKVEEERRRKELTKEYNERRQRQKENKWGKKFSERQQQEKDAKDGSEEDGNTSESEGTSNFPIPADFPIDTSRVEYYLQRLHTQMEKNAAMMEIMVKQIFKPDFPQKVRHSGERILENMGPTAERTGKLMKDVWTMWVESFYNGDDDRGGGGRR</sequence>
<feature type="compositionally biased region" description="Low complexity" evidence="1">
    <location>
        <begin position="1"/>
        <end position="11"/>
    </location>
</feature>
<feature type="compositionally biased region" description="Low complexity" evidence="1">
    <location>
        <begin position="279"/>
        <end position="289"/>
    </location>
</feature>
<feature type="compositionally biased region" description="Polar residues" evidence="1">
    <location>
        <begin position="403"/>
        <end position="420"/>
    </location>
</feature>
<feature type="compositionally biased region" description="Basic and acidic residues" evidence="1">
    <location>
        <begin position="174"/>
        <end position="187"/>
    </location>
</feature>
<feature type="region of interest" description="Disordered" evidence="1">
    <location>
        <begin position="464"/>
        <end position="516"/>
    </location>
</feature>
<proteinExistence type="predicted"/>
<feature type="compositionally biased region" description="Basic and acidic residues" evidence="1">
    <location>
        <begin position="291"/>
        <end position="314"/>
    </location>
</feature>
<protein>
    <submittedName>
        <fullName evidence="2">Uncharacterized protein</fullName>
    </submittedName>
</protein>
<accession>A0AAD8Y6P6</accession>
<feature type="region of interest" description="Disordered" evidence="1">
    <location>
        <begin position="253"/>
        <end position="422"/>
    </location>
</feature>
<dbReference type="EMBL" id="JATAAI010000015">
    <property type="protein sequence ID" value="KAK1740739.1"/>
    <property type="molecule type" value="Genomic_DNA"/>
</dbReference>
<organism evidence="2 3">
    <name type="scientific">Skeletonema marinoi</name>
    <dbReference type="NCBI Taxonomy" id="267567"/>
    <lineage>
        <taxon>Eukaryota</taxon>
        <taxon>Sar</taxon>
        <taxon>Stramenopiles</taxon>
        <taxon>Ochrophyta</taxon>
        <taxon>Bacillariophyta</taxon>
        <taxon>Coscinodiscophyceae</taxon>
        <taxon>Thalassiosirophycidae</taxon>
        <taxon>Thalassiosirales</taxon>
        <taxon>Skeletonemataceae</taxon>
        <taxon>Skeletonema</taxon>
        <taxon>Skeletonema marinoi-dohrnii complex</taxon>
    </lineage>
</organism>
<feature type="compositionally biased region" description="Low complexity" evidence="1">
    <location>
        <begin position="326"/>
        <end position="340"/>
    </location>
</feature>
<keyword evidence="3" id="KW-1185">Reference proteome</keyword>
<reference evidence="2" key="1">
    <citation type="submission" date="2023-06" db="EMBL/GenBank/DDBJ databases">
        <title>Survivors Of The Sea: Transcriptome response of Skeletonema marinoi to long-term dormancy.</title>
        <authorList>
            <person name="Pinder M.I.M."/>
            <person name="Kourtchenko O."/>
            <person name="Robertson E.K."/>
            <person name="Larsson T."/>
            <person name="Maumus F."/>
            <person name="Osuna-Cruz C.M."/>
            <person name="Vancaester E."/>
            <person name="Stenow R."/>
            <person name="Vandepoele K."/>
            <person name="Ploug H."/>
            <person name="Bruchert V."/>
            <person name="Godhe A."/>
            <person name="Topel M."/>
        </authorList>
    </citation>
    <scope>NUCLEOTIDE SEQUENCE</scope>
    <source>
        <strain evidence="2">R05AC</strain>
    </source>
</reference>
<feature type="region of interest" description="Disordered" evidence="1">
    <location>
        <begin position="129"/>
        <end position="197"/>
    </location>
</feature>
<feature type="region of interest" description="Disordered" evidence="1">
    <location>
        <begin position="51"/>
        <end position="76"/>
    </location>
</feature>
<feature type="compositionally biased region" description="Polar residues" evidence="1">
    <location>
        <begin position="188"/>
        <end position="197"/>
    </location>
</feature>
<feature type="compositionally biased region" description="Low complexity" evidence="1">
    <location>
        <begin position="253"/>
        <end position="269"/>
    </location>
</feature>